<dbReference type="PANTHER" id="PTHR24193:SF121">
    <property type="entry name" value="ADA2A-CONTAINING COMPLEX COMPONENT 3, ISOFORM D"/>
    <property type="match status" value="1"/>
</dbReference>
<sequence>MPLAIQWACWYGVLETAKLSLLALRKTGLIVEEKISTPFNNKHLYELRYQSAKRNGRPNELAHGYVHWGARSGLLHLACVRGNTAVAELLIHEGALLDTVDGNWTTPLAHALNEDVAKLLVEKGADFNVTNYNEVTPLSNLITLASMGNQDWAKEPNMLQGEGALKTSDTHHDFLGTIRYLINDVNADISAQEIKNNSPLLKAVQTRCGEAVKLLLEAGASPNPTDTKTGQRKLLLVDAMKRSENHRVVKMLLEAGAEVEPSQMPERDLTEDEGDELPIMHLTNPNSNPWHARYEYDIAQRICKRIKNVDQVIDGHTAMWHYIRKGRQDIGILLMQEGASPKLANVHVYPDTLGFVAALEALN</sequence>
<dbReference type="InterPro" id="IPR050663">
    <property type="entry name" value="Ankyrin-SOCS_Box"/>
</dbReference>
<feature type="repeat" description="ANK" evidence="3">
    <location>
        <begin position="195"/>
        <end position="227"/>
    </location>
</feature>
<dbReference type="PROSITE" id="PS50088">
    <property type="entry name" value="ANK_REPEAT"/>
    <property type="match status" value="2"/>
</dbReference>
<dbReference type="InterPro" id="IPR036770">
    <property type="entry name" value="Ankyrin_rpt-contain_sf"/>
</dbReference>
<evidence type="ECO:0000256" key="3">
    <source>
        <dbReference type="PROSITE-ProRule" id="PRU00023"/>
    </source>
</evidence>
<dbReference type="Proteomes" id="UP000813427">
    <property type="component" value="Unassembled WGS sequence"/>
</dbReference>
<evidence type="ECO:0000256" key="2">
    <source>
        <dbReference type="ARBA" id="ARBA00023043"/>
    </source>
</evidence>
<evidence type="ECO:0000313" key="4">
    <source>
        <dbReference type="EMBL" id="KAH7263361.1"/>
    </source>
</evidence>
<evidence type="ECO:0000256" key="1">
    <source>
        <dbReference type="ARBA" id="ARBA00022737"/>
    </source>
</evidence>
<keyword evidence="5" id="KW-1185">Reference proteome</keyword>
<dbReference type="EMBL" id="JAGPXF010000001">
    <property type="protein sequence ID" value="KAH7263361.1"/>
    <property type="molecule type" value="Genomic_DNA"/>
</dbReference>
<protein>
    <submittedName>
        <fullName evidence="4">Ankyrin repeat-containing domain protein</fullName>
    </submittedName>
</protein>
<dbReference type="OrthoDB" id="539213at2759"/>
<dbReference type="InterPro" id="IPR002110">
    <property type="entry name" value="Ankyrin_rpt"/>
</dbReference>
<dbReference type="Pfam" id="PF12796">
    <property type="entry name" value="Ank_2"/>
    <property type="match status" value="2"/>
</dbReference>
<dbReference type="GO" id="GO:0000976">
    <property type="term" value="F:transcription cis-regulatory region binding"/>
    <property type="evidence" value="ECO:0007669"/>
    <property type="project" value="TreeGrafter"/>
</dbReference>
<reference evidence="4" key="1">
    <citation type="journal article" date="2021" name="Nat. Commun.">
        <title>Genetic determinants of endophytism in the Arabidopsis root mycobiome.</title>
        <authorList>
            <person name="Mesny F."/>
            <person name="Miyauchi S."/>
            <person name="Thiergart T."/>
            <person name="Pickel B."/>
            <person name="Atanasova L."/>
            <person name="Karlsson M."/>
            <person name="Huettel B."/>
            <person name="Barry K.W."/>
            <person name="Haridas S."/>
            <person name="Chen C."/>
            <person name="Bauer D."/>
            <person name="Andreopoulos W."/>
            <person name="Pangilinan J."/>
            <person name="LaButti K."/>
            <person name="Riley R."/>
            <person name="Lipzen A."/>
            <person name="Clum A."/>
            <person name="Drula E."/>
            <person name="Henrissat B."/>
            <person name="Kohler A."/>
            <person name="Grigoriev I.V."/>
            <person name="Martin F.M."/>
            <person name="Hacquard S."/>
        </authorList>
    </citation>
    <scope>NUCLEOTIDE SEQUENCE</scope>
    <source>
        <strain evidence="4">MPI-SDFR-AT-0068</strain>
    </source>
</reference>
<dbReference type="PANTHER" id="PTHR24193">
    <property type="entry name" value="ANKYRIN REPEAT PROTEIN"/>
    <property type="match status" value="1"/>
</dbReference>
<name>A0A8K0SDR3_9HYPO</name>
<accession>A0A8K0SDR3</accession>
<dbReference type="Gene3D" id="1.25.40.20">
    <property type="entry name" value="Ankyrin repeat-containing domain"/>
    <property type="match status" value="2"/>
</dbReference>
<dbReference type="AlphaFoldDB" id="A0A8K0SDR3"/>
<keyword evidence="2 3" id="KW-0040">ANK repeat</keyword>
<dbReference type="SMART" id="SM00248">
    <property type="entry name" value="ANK"/>
    <property type="match status" value="5"/>
</dbReference>
<dbReference type="SUPFAM" id="SSF48403">
    <property type="entry name" value="Ankyrin repeat"/>
    <property type="match status" value="1"/>
</dbReference>
<proteinExistence type="predicted"/>
<dbReference type="GO" id="GO:0045944">
    <property type="term" value="P:positive regulation of transcription by RNA polymerase II"/>
    <property type="evidence" value="ECO:0007669"/>
    <property type="project" value="TreeGrafter"/>
</dbReference>
<organism evidence="4 5">
    <name type="scientific">Fusarium tricinctum</name>
    <dbReference type="NCBI Taxonomy" id="61284"/>
    <lineage>
        <taxon>Eukaryota</taxon>
        <taxon>Fungi</taxon>
        <taxon>Dikarya</taxon>
        <taxon>Ascomycota</taxon>
        <taxon>Pezizomycotina</taxon>
        <taxon>Sordariomycetes</taxon>
        <taxon>Hypocreomycetidae</taxon>
        <taxon>Hypocreales</taxon>
        <taxon>Nectriaceae</taxon>
        <taxon>Fusarium</taxon>
        <taxon>Fusarium tricinctum species complex</taxon>
    </lineage>
</organism>
<feature type="repeat" description="ANK" evidence="3">
    <location>
        <begin position="75"/>
        <end position="102"/>
    </location>
</feature>
<gene>
    <name evidence="4" type="ORF">BKA59DRAFT_52860</name>
</gene>
<dbReference type="GO" id="GO:0005634">
    <property type="term" value="C:nucleus"/>
    <property type="evidence" value="ECO:0007669"/>
    <property type="project" value="TreeGrafter"/>
</dbReference>
<evidence type="ECO:0000313" key="5">
    <source>
        <dbReference type="Proteomes" id="UP000813427"/>
    </source>
</evidence>
<comment type="caution">
    <text evidence="4">The sequence shown here is derived from an EMBL/GenBank/DDBJ whole genome shotgun (WGS) entry which is preliminary data.</text>
</comment>
<keyword evidence="1" id="KW-0677">Repeat</keyword>